<accession>A0A4U1L9P8</accession>
<dbReference type="EMBL" id="SWKR01000001">
    <property type="protein sequence ID" value="TKD53120.1"/>
    <property type="molecule type" value="Genomic_DNA"/>
</dbReference>
<dbReference type="Proteomes" id="UP000309138">
    <property type="component" value="Unassembled WGS sequence"/>
</dbReference>
<reference evidence="1 2" key="1">
    <citation type="submission" date="2019-04" db="EMBL/GenBank/DDBJ databases">
        <authorList>
            <person name="Yang Y."/>
            <person name="Wei D."/>
        </authorList>
    </citation>
    <scope>NUCLEOTIDE SEQUENCE [LARGE SCALE GENOMIC DNA]</scope>
    <source>
        <strain evidence="1 2">L-1-4w-11</strain>
    </source>
</reference>
<dbReference type="OrthoDB" id="7585160at2"/>
<protein>
    <submittedName>
        <fullName evidence="1">Uncharacterized protein</fullName>
    </submittedName>
</protein>
<name>A0A4U1L9P8_9SPHN</name>
<sequence>MALNRAEAIAATIVAIWIAAFPAAILLAPTPSPLPPAADAAQPASAAIAAPPIDAALARPLFGATAPEPMPDLPELVGIAGRLNVDAVALVRSADGSTRTLAIGESIDGWRLQSLAIDAAGFARGGRQVRVAMPGSDGAPAQ</sequence>
<evidence type="ECO:0000313" key="1">
    <source>
        <dbReference type="EMBL" id="TKD53120.1"/>
    </source>
</evidence>
<keyword evidence="2" id="KW-1185">Reference proteome</keyword>
<dbReference type="AlphaFoldDB" id="A0A4U1L9P8"/>
<dbReference type="RefSeq" id="WP_136941539.1">
    <property type="nucleotide sequence ID" value="NZ_SWKR01000001.1"/>
</dbReference>
<organism evidence="1 2">
    <name type="scientific">Sphingomonas baiyangensis</name>
    <dbReference type="NCBI Taxonomy" id="2572576"/>
    <lineage>
        <taxon>Bacteria</taxon>
        <taxon>Pseudomonadati</taxon>
        <taxon>Pseudomonadota</taxon>
        <taxon>Alphaproteobacteria</taxon>
        <taxon>Sphingomonadales</taxon>
        <taxon>Sphingomonadaceae</taxon>
        <taxon>Sphingomonas</taxon>
    </lineage>
</organism>
<comment type="caution">
    <text evidence="1">The sequence shown here is derived from an EMBL/GenBank/DDBJ whole genome shotgun (WGS) entry which is preliminary data.</text>
</comment>
<proteinExistence type="predicted"/>
<evidence type="ECO:0000313" key="2">
    <source>
        <dbReference type="Proteomes" id="UP000309138"/>
    </source>
</evidence>
<gene>
    <name evidence="1" type="ORF">FBR43_01930</name>
</gene>